<proteinExistence type="predicted"/>
<protein>
    <submittedName>
        <fullName evidence="1">Dicarboxylate transport</fullName>
    </submittedName>
</protein>
<dbReference type="RefSeq" id="WP_088276250.1">
    <property type="nucleotide sequence ID" value="NZ_FNVE01000008.1"/>
</dbReference>
<evidence type="ECO:0000313" key="1">
    <source>
        <dbReference type="EMBL" id="SEG50779.1"/>
    </source>
</evidence>
<sequence>MRRRVSIFLLLGLLLVLAGLLGRLYLHQQLQRAGISELTWAGPGWHSGALTLDELTLTLDNGSTFELQQLALAPGWRSGVMLKRAEADRLVLNLPAAEQAPSASETDSPLVLLGDETFWRTLARWLPDSARLQQIQATLPCRTGQCLLAGSWRLDSERSVGSTTLSSQLLLDLEGQQLALSPRLQLDAERVALQAALAIDGQPAARLDSQWQQGHAWQGQLAIPDWPQTPWLFGYLGRWLTLGALPFEQIPTAAQADLSWQLHPAEKPARVEDWLGGAVALQANVVLPEPWAIAGVGSLTGEMSLQLSGDQGRWALPDAQLNMVLVPDLLATLQQLPSALQPAQVALRLQPASEQQLVLGQPLALQLSADATLPSGGTAQLDGPLQVQGLADWQINSDALLVQLQLPRLVLPELAARSVTARLPLQLQANARSATIGLSKAGELGWQRLQLPAAELALTATSARVGTLAITLPLDEGQSASATGELAAEINRVEHAQFKPQSWSLSGDWEWQDGALVWRGQVANAAGLQLDHQANFSSDGQWQLDGTLAPIYFRAGNPLEQTLASWPALLSLSSGQLNAELQAGDSGKGLRARLSARLSGAKGIYDRTAFSGLTTPVQVSLQGDRFSAVLADLQMTELDAGIPAGPLAADLAYRGALDQPLAGTLDAQRLTLALLGGRVSLTPATLDMAQPEQRAELVLQGLELGRLFEVYPTEGLSGGGTLDGRLPVLLRDGQLLVDQGAVAARAPGGVLRYQSDKLQRLAASNPSMRELAGALEEFHYTVLSSQVELAEGGDLTLALRLQGSNPDFQQGRQVNLNINLQENIPALLASLQLSGKVSDIIEQRVQQYLLKKRIEQP</sequence>
<dbReference type="Proteomes" id="UP000243518">
    <property type="component" value="Unassembled WGS sequence"/>
</dbReference>
<organism evidence="1 2">
    <name type="scientific">Halopseudomonas aestusnigri</name>
    <dbReference type="NCBI Taxonomy" id="857252"/>
    <lineage>
        <taxon>Bacteria</taxon>
        <taxon>Pseudomonadati</taxon>
        <taxon>Pseudomonadota</taxon>
        <taxon>Gammaproteobacteria</taxon>
        <taxon>Pseudomonadales</taxon>
        <taxon>Pseudomonadaceae</taxon>
        <taxon>Halopseudomonas</taxon>
    </lineage>
</organism>
<name>A0AAQ1G889_9GAMM</name>
<dbReference type="EMBL" id="FNVE01000008">
    <property type="protein sequence ID" value="SEG50779.1"/>
    <property type="molecule type" value="Genomic_DNA"/>
</dbReference>
<reference evidence="1 2" key="1">
    <citation type="submission" date="2016-10" db="EMBL/GenBank/DDBJ databases">
        <authorList>
            <person name="Varghese N."/>
            <person name="Submissions S."/>
        </authorList>
    </citation>
    <scope>NUCLEOTIDE SEQUENCE [LARGE SCALE GENOMIC DNA]</scope>
    <source>
        <strain evidence="1 2">CECT 8317</strain>
    </source>
</reference>
<accession>A0AAQ1G889</accession>
<gene>
    <name evidence="1" type="ORF">SAMN05216586_10885</name>
</gene>
<evidence type="ECO:0000313" key="2">
    <source>
        <dbReference type="Proteomes" id="UP000243518"/>
    </source>
</evidence>
<dbReference type="Pfam" id="PF11739">
    <property type="entry name" value="YdbH-like"/>
    <property type="match status" value="1"/>
</dbReference>
<keyword evidence="2" id="KW-1185">Reference proteome</keyword>
<comment type="caution">
    <text evidence="1">The sequence shown here is derived from an EMBL/GenBank/DDBJ whole genome shotgun (WGS) entry which is preliminary data.</text>
</comment>
<dbReference type="AlphaFoldDB" id="A0AAQ1G889"/>
<dbReference type="InterPro" id="IPR021730">
    <property type="entry name" value="YdbH"/>
</dbReference>